<dbReference type="EC" id="2.1.1.171" evidence="3"/>
<dbReference type="InterPro" id="IPR004398">
    <property type="entry name" value="RNA_MeTrfase_RsmD"/>
</dbReference>
<sequence>MTRIIAGFAGSLALKVPGSGTRPTSDRVREALFSALEARDAVSGMRVLDLYAGSGALGLEAVSRGAAHATLVDRSITTAKHNAAIVLRQARGPGKPEVATSSQSVQAFLDEARTFWDLVFLDPPYELSTAELERNLAALAPRLSPDAVVVVERSVRSDEPELPDGLEWERRKNYGDTAIYWLVAEAD</sequence>
<dbReference type="CDD" id="cd02440">
    <property type="entry name" value="AdoMet_MTases"/>
    <property type="match status" value="1"/>
</dbReference>
<dbReference type="PIRSF" id="PIRSF004553">
    <property type="entry name" value="CHP00095"/>
    <property type="match status" value="1"/>
</dbReference>
<dbReference type="RefSeq" id="WP_322133793.1">
    <property type="nucleotide sequence ID" value="NZ_CP085036.1"/>
</dbReference>
<keyword evidence="2 3" id="KW-0808">Transferase</keyword>
<keyword evidence="4" id="KW-1185">Reference proteome</keyword>
<dbReference type="EMBL" id="JARXVQ010000001">
    <property type="protein sequence ID" value="MDH6181480.1"/>
    <property type="molecule type" value="Genomic_DNA"/>
</dbReference>
<evidence type="ECO:0000256" key="2">
    <source>
        <dbReference type="ARBA" id="ARBA00022679"/>
    </source>
</evidence>
<comment type="caution">
    <text evidence="3">The sequence shown here is derived from an EMBL/GenBank/DDBJ whole genome shotgun (WGS) entry which is preliminary data.</text>
</comment>
<evidence type="ECO:0000313" key="4">
    <source>
        <dbReference type="Proteomes" id="UP001160142"/>
    </source>
</evidence>
<evidence type="ECO:0000256" key="1">
    <source>
        <dbReference type="ARBA" id="ARBA00022603"/>
    </source>
</evidence>
<dbReference type="NCBIfam" id="TIGR00095">
    <property type="entry name" value="16S rRNA (guanine(966)-N(2))-methyltransferase RsmD"/>
    <property type="match status" value="1"/>
</dbReference>
<organism evidence="3 4">
    <name type="scientific">Antiquaquibacter oligotrophicus</name>
    <dbReference type="NCBI Taxonomy" id="2880260"/>
    <lineage>
        <taxon>Bacteria</taxon>
        <taxon>Bacillati</taxon>
        <taxon>Actinomycetota</taxon>
        <taxon>Actinomycetes</taxon>
        <taxon>Micrococcales</taxon>
        <taxon>Microbacteriaceae</taxon>
        <taxon>Antiquaquibacter</taxon>
    </lineage>
</organism>
<dbReference type="GO" id="GO:0052913">
    <property type="term" value="F:16S rRNA (guanine(966)-N(2))-methyltransferase activity"/>
    <property type="evidence" value="ECO:0007669"/>
    <property type="project" value="UniProtKB-EC"/>
</dbReference>
<dbReference type="PANTHER" id="PTHR43542:SF1">
    <property type="entry name" value="METHYLTRANSFERASE"/>
    <property type="match status" value="1"/>
</dbReference>
<dbReference type="Proteomes" id="UP001160142">
    <property type="component" value="Unassembled WGS sequence"/>
</dbReference>
<dbReference type="Gene3D" id="3.40.50.150">
    <property type="entry name" value="Vaccinia Virus protein VP39"/>
    <property type="match status" value="1"/>
</dbReference>
<keyword evidence="1 3" id="KW-0489">Methyltransferase</keyword>
<dbReference type="PANTHER" id="PTHR43542">
    <property type="entry name" value="METHYLTRANSFERASE"/>
    <property type="match status" value="1"/>
</dbReference>
<proteinExistence type="predicted"/>
<accession>A0ABT6KNY3</accession>
<protein>
    <submittedName>
        <fullName evidence="3">16S rRNA (Guanine966-N2)-methyltransferase</fullName>
        <ecNumber evidence="3">2.1.1.171</ecNumber>
    </submittedName>
</protein>
<dbReference type="PROSITE" id="PS00092">
    <property type="entry name" value="N6_MTASE"/>
    <property type="match status" value="1"/>
</dbReference>
<evidence type="ECO:0000313" key="3">
    <source>
        <dbReference type="EMBL" id="MDH6181480.1"/>
    </source>
</evidence>
<dbReference type="InterPro" id="IPR002052">
    <property type="entry name" value="DNA_methylase_N6_adenine_CS"/>
</dbReference>
<dbReference type="SUPFAM" id="SSF53335">
    <property type="entry name" value="S-adenosyl-L-methionine-dependent methyltransferases"/>
    <property type="match status" value="1"/>
</dbReference>
<dbReference type="InterPro" id="IPR029063">
    <property type="entry name" value="SAM-dependent_MTases_sf"/>
</dbReference>
<name>A0ABT6KNY3_9MICO</name>
<reference evidence="3 4" key="1">
    <citation type="submission" date="2023-04" db="EMBL/GenBank/DDBJ databases">
        <title>Genome Encyclopedia of Bacteria and Archaea VI: Functional Genomics of Type Strains.</title>
        <authorList>
            <person name="Whitman W."/>
        </authorList>
    </citation>
    <scope>NUCLEOTIDE SEQUENCE [LARGE SCALE GENOMIC DNA]</scope>
    <source>
        <strain evidence="3 4">SG_E_30_P1</strain>
    </source>
</reference>
<gene>
    <name evidence="3" type="ORF">M2152_001662</name>
</gene>
<dbReference type="Pfam" id="PF03602">
    <property type="entry name" value="Cons_hypoth95"/>
    <property type="match status" value="1"/>
</dbReference>